<evidence type="ECO:0000256" key="4">
    <source>
        <dbReference type="ARBA" id="ARBA00022737"/>
    </source>
</evidence>
<dbReference type="GO" id="GO:0005524">
    <property type="term" value="F:ATP binding"/>
    <property type="evidence" value="ECO:0007669"/>
    <property type="project" value="UniProtKB-KW"/>
</dbReference>
<evidence type="ECO:0000256" key="3">
    <source>
        <dbReference type="ARBA" id="ARBA00022614"/>
    </source>
</evidence>
<dbReference type="Pfam" id="PF13516">
    <property type="entry name" value="LRR_6"/>
    <property type="match status" value="10"/>
</dbReference>
<gene>
    <name evidence="9" type="primary">nlrc3</name>
</gene>
<dbReference type="Pfam" id="PF17776">
    <property type="entry name" value="NLRC4_HD2"/>
    <property type="match status" value="1"/>
</dbReference>
<dbReference type="Proteomes" id="UP000515150">
    <property type="component" value="Chromosome 19"/>
</dbReference>
<dbReference type="SMART" id="SM00368">
    <property type="entry name" value="LRR_RI"/>
    <property type="match status" value="14"/>
</dbReference>
<evidence type="ECO:0000313" key="9">
    <source>
        <dbReference type="RefSeq" id="XP_028989876.1"/>
    </source>
</evidence>
<dbReference type="InParanoid" id="A0A6P7L5L2"/>
<sequence length="1168" mass="127988">MERKTHYDSILDRSKRITWQDDCYVDLQSRSCSSSSQAETEELGWIQLHQDQFQRFTTATFLEEMLTHMRKVDLLTSAEEARIKEAGRLQDRVSVFTAVVAGKDGQVSDALRGFIESSDSQVAQLIVNYDGIVREHKEVLLRRYEQLRDRDSVSCPQLNISNRALLLVDGLSDLQQKEHDLMQVGATRGGRRNHLRQLGLAKLLEPLTRVSLPPRVSLTVGVAGIGKTTWLRHFIKQWSQGLICTDVSFVLPFTFCELNSLEKLSAERLVKLAFPHLTDPSLVLSSSCRTLLILDGLDEFRCPLNFADAASCTDPKKEVSIDDLVTNIIRGNLLPDVAVWVTCRPGVASLIPGGLVDRVTEIPGFSPNDVQTFLRHHFSERGFSSNIWAHLESHKILKVMCYIPCICWIVADTLTYIMQSEPQEGLPKTCTGLYAHFCSMKAELGEPRGREPVKTDQVHGSNRKLLGNLGRLAFYGLLKHKYTFSEQDLRANGIEPLLTQSSLGSGLLVREDSIIFTTYRFTHLTLQEFLAATFYHASSKRAIFDLFSESTMSWPKIGFQNHFKSALQRSQQADDGHLDVFVRFVTGLLCPAALKPLGGLLALGKDDGNQKAWAAGFLQSLLVGAGAVVSLRAVNLAYCLQELQHTELLRGVEEDLRLGSLAGKLSRAHCVVLGYLLHVSPECSERTNLTGSLNYATVKCLLPQLLYCSHLRLENNHFKDDVMELLGSLLSAKDCHIQKISLAENLISNKGAKALSRALLVNRTLTSLNLRNNNIGSKGARFLSEALKMNQVLVSVNFQNNAIEEEGAQALAEVLQCNRKLVSLNMRKNAIGAGGAKRIAEALKTNRTLTKLMYPPNPISLHSRDLLLICAVFIRTNPSVPSLCVCRLCSNQLGDKGTIALAEALTLNHTLLSLQLQSNSISNKGMTALTKALRLNHGLVSLNLRENSIGVEGAKNMAHALHENNSLQELDLTANLLHDEGVQAIAGAIRVNQGLTSLHLQWNFIKSSATKALAHALLSNATMQLLDLQENAIGNEGVIFLAEALKTNTSLHTLCLQGVSSGTSGAIAMAEALMSNQSLQTLDLRGNAVGMEGAKALANALKSNRSLKSLNLQENSLGMDGAIFIATALKGNHQLTYINLQGNGIGESGAKVISDAITTSAPGCVVDI</sequence>
<organism evidence="8 9">
    <name type="scientific">Betta splendens</name>
    <name type="common">Siamese fighting fish</name>
    <dbReference type="NCBI Taxonomy" id="158456"/>
    <lineage>
        <taxon>Eukaryota</taxon>
        <taxon>Metazoa</taxon>
        <taxon>Chordata</taxon>
        <taxon>Craniata</taxon>
        <taxon>Vertebrata</taxon>
        <taxon>Euteleostomi</taxon>
        <taxon>Actinopterygii</taxon>
        <taxon>Neopterygii</taxon>
        <taxon>Teleostei</taxon>
        <taxon>Neoteleostei</taxon>
        <taxon>Acanthomorphata</taxon>
        <taxon>Anabantaria</taxon>
        <taxon>Anabantiformes</taxon>
        <taxon>Anabantoidei</taxon>
        <taxon>Osphronemidae</taxon>
        <taxon>Betta</taxon>
    </lineage>
</organism>
<dbReference type="InterPro" id="IPR041267">
    <property type="entry name" value="NLRP_HD2"/>
</dbReference>
<dbReference type="InterPro" id="IPR001611">
    <property type="entry name" value="Leu-rich_rpt"/>
</dbReference>
<keyword evidence="4" id="KW-0677">Repeat</keyword>
<dbReference type="Pfam" id="PF17779">
    <property type="entry name" value="WHD_NOD2"/>
    <property type="match status" value="1"/>
</dbReference>
<dbReference type="KEGG" id="bspl:114845697"/>
<dbReference type="RefSeq" id="XP_028989876.1">
    <property type="nucleotide sequence ID" value="XM_029134043.3"/>
</dbReference>
<dbReference type="Pfam" id="PF05729">
    <property type="entry name" value="NACHT"/>
    <property type="match status" value="1"/>
</dbReference>
<dbReference type="InterPro" id="IPR027417">
    <property type="entry name" value="P-loop_NTPase"/>
</dbReference>
<dbReference type="OrthoDB" id="120976at2759"/>
<dbReference type="Gene3D" id="3.80.10.10">
    <property type="entry name" value="Ribonuclease Inhibitor"/>
    <property type="match status" value="5"/>
</dbReference>
<dbReference type="FunFam" id="3.80.10.10:FF:000236">
    <property type="entry name" value="NLR family CARD domain containing 3"/>
    <property type="match status" value="1"/>
</dbReference>
<dbReference type="PANTHER" id="PTHR24106">
    <property type="entry name" value="NACHT, LRR AND CARD DOMAINS-CONTAINING"/>
    <property type="match status" value="1"/>
</dbReference>
<dbReference type="SUPFAM" id="SSF52540">
    <property type="entry name" value="P-loop containing nucleoside triphosphate hydrolases"/>
    <property type="match status" value="1"/>
</dbReference>
<evidence type="ECO:0000256" key="2">
    <source>
        <dbReference type="ARBA" id="ARBA00022490"/>
    </source>
</evidence>
<proteinExistence type="predicted"/>
<dbReference type="PROSITE" id="PS50837">
    <property type="entry name" value="NACHT"/>
    <property type="match status" value="1"/>
</dbReference>
<comment type="subcellular location">
    <subcellularLocation>
        <location evidence="1">Cytoplasm</location>
    </subcellularLocation>
</comment>
<keyword evidence="2" id="KW-0963">Cytoplasm</keyword>
<keyword evidence="8" id="KW-1185">Reference proteome</keyword>
<name>A0A6P7L5L2_BETSP</name>
<dbReference type="CTD" id="197358"/>
<dbReference type="Gene3D" id="3.40.50.300">
    <property type="entry name" value="P-loop containing nucleotide triphosphate hydrolases"/>
    <property type="match status" value="1"/>
</dbReference>
<protein>
    <submittedName>
        <fullName evidence="9">NLR family CARD domain-containing protein 3 isoform X1</fullName>
    </submittedName>
</protein>
<reference evidence="9" key="1">
    <citation type="submission" date="2025-08" db="UniProtKB">
        <authorList>
            <consortium name="RefSeq"/>
        </authorList>
    </citation>
    <scope>IDENTIFICATION</scope>
</reference>
<dbReference type="InterPro" id="IPR032675">
    <property type="entry name" value="LRR_dom_sf"/>
</dbReference>
<evidence type="ECO:0000256" key="6">
    <source>
        <dbReference type="ARBA" id="ARBA00022840"/>
    </source>
</evidence>
<evidence type="ECO:0000259" key="7">
    <source>
        <dbReference type="PROSITE" id="PS50837"/>
    </source>
</evidence>
<evidence type="ECO:0000313" key="8">
    <source>
        <dbReference type="Proteomes" id="UP000515150"/>
    </source>
</evidence>
<evidence type="ECO:0000256" key="1">
    <source>
        <dbReference type="ARBA" id="ARBA00004496"/>
    </source>
</evidence>
<keyword evidence="3" id="KW-0433">Leucine-rich repeat</keyword>
<dbReference type="InterPro" id="IPR041075">
    <property type="entry name" value="NOD1/2_WH"/>
</dbReference>
<accession>A0A6P7L5L2</accession>
<dbReference type="SUPFAM" id="SSF52047">
    <property type="entry name" value="RNI-like"/>
    <property type="match status" value="2"/>
</dbReference>
<dbReference type="InterPro" id="IPR007111">
    <property type="entry name" value="NACHT_NTPase"/>
</dbReference>
<keyword evidence="5" id="KW-0547">Nucleotide-binding</keyword>
<evidence type="ECO:0000256" key="5">
    <source>
        <dbReference type="ARBA" id="ARBA00022741"/>
    </source>
</evidence>
<dbReference type="GO" id="GO:0005737">
    <property type="term" value="C:cytoplasm"/>
    <property type="evidence" value="ECO:0007669"/>
    <property type="project" value="UniProtKB-SubCell"/>
</dbReference>
<dbReference type="AlphaFoldDB" id="A0A6P7L5L2"/>
<dbReference type="FunFam" id="3.80.10.10:FF:001349">
    <property type="entry name" value="NLR family CARD domain containing 3"/>
    <property type="match status" value="1"/>
</dbReference>
<keyword evidence="6" id="KW-0067">ATP-binding</keyword>
<dbReference type="GeneID" id="114845697"/>
<feature type="domain" description="NACHT" evidence="7">
    <location>
        <begin position="215"/>
        <end position="346"/>
    </location>
</feature>
<dbReference type="InterPro" id="IPR051261">
    <property type="entry name" value="NLR"/>
</dbReference>